<comment type="caution">
    <text evidence="1">The sequence shown here is derived from an EMBL/GenBank/DDBJ whole genome shotgun (WGS) entry which is preliminary data.</text>
</comment>
<dbReference type="Proteomes" id="UP000215914">
    <property type="component" value="Unassembled WGS sequence"/>
</dbReference>
<reference evidence="1" key="1">
    <citation type="journal article" date="2017" name="Nature">
        <title>The sunflower genome provides insights into oil metabolism, flowering and Asterid evolution.</title>
        <authorList>
            <person name="Badouin H."/>
            <person name="Gouzy J."/>
            <person name="Grassa C.J."/>
            <person name="Murat F."/>
            <person name="Staton S.E."/>
            <person name="Cottret L."/>
            <person name="Lelandais-Briere C."/>
            <person name="Owens G.L."/>
            <person name="Carrere S."/>
            <person name="Mayjonade B."/>
            <person name="Legrand L."/>
            <person name="Gill N."/>
            <person name="Kane N.C."/>
            <person name="Bowers J.E."/>
            <person name="Hubner S."/>
            <person name="Bellec A."/>
            <person name="Berard A."/>
            <person name="Berges H."/>
            <person name="Blanchet N."/>
            <person name="Boniface M.C."/>
            <person name="Brunel D."/>
            <person name="Catrice O."/>
            <person name="Chaidir N."/>
            <person name="Claudel C."/>
            <person name="Donnadieu C."/>
            <person name="Faraut T."/>
            <person name="Fievet G."/>
            <person name="Helmstetter N."/>
            <person name="King M."/>
            <person name="Knapp S.J."/>
            <person name="Lai Z."/>
            <person name="Le Paslier M.C."/>
            <person name="Lippi Y."/>
            <person name="Lorenzon L."/>
            <person name="Mandel J.R."/>
            <person name="Marage G."/>
            <person name="Marchand G."/>
            <person name="Marquand E."/>
            <person name="Bret-Mestries E."/>
            <person name="Morien E."/>
            <person name="Nambeesan S."/>
            <person name="Nguyen T."/>
            <person name="Pegot-Espagnet P."/>
            <person name="Pouilly N."/>
            <person name="Raftis F."/>
            <person name="Sallet E."/>
            <person name="Schiex T."/>
            <person name="Thomas J."/>
            <person name="Vandecasteele C."/>
            <person name="Vares D."/>
            <person name="Vear F."/>
            <person name="Vautrin S."/>
            <person name="Crespi M."/>
            <person name="Mangin B."/>
            <person name="Burke J.M."/>
            <person name="Salse J."/>
            <person name="Munos S."/>
            <person name="Vincourt P."/>
            <person name="Rieseberg L.H."/>
            <person name="Langlade N.B."/>
        </authorList>
    </citation>
    <scope>NUCLEOTIDE SEQUENCE</scope>
    <source>
        <tissue evidence="1">Leaves</tissue>
    </source>
</reference>
<evidence type="ECO:0000313" key="2">
    <source>
        <dbReference type="Proteomes" id="UP000215914"/>
    </source>
</evidence>
<name>A0A9K3JYQ3_HELAN</name>
<dbReference type="EMBL" id="MNCJ02000149">
    <property type="protein sequence ID" value="KAF5824171.1"/>
    <property type="molecule type" value="Genomic_DNA"/>
</dbReference>
<reference evidence="1" key="2">
    <citation type="submission" date="2020-06" db="EMBL/GenBank/DDBJ databases">
        <title>Helianthus annuus Genome sequencing and assembly Release 2.</title>
        <authorList>
            <person name="Gouzy J."/>
            <person name="Langlade N."/>
            <person name="Munos S."/>
        </authorList>
    </citation>
    <scope>NUCLEOTIDE SEQUENCE</scope>
    <source>
        <tissue evidence="1">Leaves</tissue>
    </source>
</reference>
<evidence type="ECO:0000313" key="1">
    <source>
        <dbReference type="EMBL" id="KAF5824171.1"/>
    </source>
</evidence>
<gene>
    <name evidence="1" type="ORF">HanXRQr2_Chr00c149g0834091</name>
</gene>
<keyword evidence="2" id="KW-1185">Reference proteome</keyword>
<sequence length="107" mass="12187">MFVSLSPLAGGRIFNEKSMEWGQIGVFNSPSPSSSVHQCHSPFPSALNYHKMIFRTKNMHRDALIRRLVGISFYFCTNYNLLCPNFYSIFVQLLNIMLNAYSSSVAK</sequence>
<accession>A0A9K3JYQ3</accession>
<proteinExistence type="predicted"/>
<dbReference type="AlphaFoldDB" id="A0A9K3JYQ3"/>
<organism evidence="1 2">
    <name type="scientific">Helianthus annuus</name>
    <name type="common">Common sunflower</name>
    <dbReference type="NCBI Taxonomy" id="4232"/>
    <lineage>
        <taxon>Eukaryota</taxon>
        <taxon>Viridiplantae</taxon>
        <taxon>Streptophyta</taxon>
        <taxon>Embryophyta</taxon>
        <taxon>Tracheophyta</taxon>
        <taxon>Spermatophyta</taxon>
        <taxon>Magnoliopsida</taxon>
        <taxon>eudicotyledons</taxon>
        <taxon>Gunneridae</taxon>
        <taxon>Pentapetalae</taxon>
        <taxon>asterids</taxon>
        <taxon>campanulids</taxon>
        <taxon>Asterales</taxon>
        <taxon>Asteraceae</taxon>
        <taxon>Asteroideae</taxon>
        <taxon>Heliantheae alliance</taxon>
        <taxon>Heliantheae</taxon>
        <taxon>Helianthus</taxon>
    </lineage>
</organism>
<protein>
    <submittedName>
        <fullName evidence="1">Uncharacterized protein</fullName>
    </submittedName>
</protein>